<evidence type="ECO:0000313" key="4">
    <source>
        <dbReference type="Proteomes" id="UP000013893"/>
    </source>
</evidence>
<dbReference type="HOGENOM" id="CLU_945578_0_0_0"/>
<dbReference type="KEGG" id="saal:L336_0609"/>
<name>R4PX31_9BACT</name>
<keyword evidence="1" id="KW-0472">Membrane</keyword>
<dbReference type="AlphaFoldDB" id="R4PX31"/>
<dbReference type="RefSeq" id="WP_015641762.1">
    <property type="nucleotide sequence ID" value="NC_021219.1"/>
</dbReference>
<reference evidence="3 4" key="1">
    <citation type="journal article" date="2013" name="Nat. Biotechnol.">
        <title>Genome sequences of rare, uncultured bacteria obtained by differential coverage binning of multiple metagenomes.</title>
        <authorList>
            <person name="Albertsen M."/>
            <person name="Hugenholtz P."/>
            <person name="Skarshewski A."/>
            <person name="Nielsen K.L."/>
            <person name="Tyson G.W."/>
            <person name="Nielsen P.H."/>
        </authorList>
    </citation>
    <scope>NUCLEOTIDE SEQUENCE [LARGE SCALE GENOMIC DNA]</scope>
    <source>
        <strain evidence="3">TM71</strain>
    </source>
</reference>
<gene>
    <name evidence="3" type="ORF">L336_0609</name>
</gene>
<dbReference type="Proteomes" id="UP000013893">
    <property type="component" value="Chromosome"/>
</dbReference>
<feature type="chain" id="PRO_5004369782" description="Cohesin domain-containing protein" evidence="2">
    <location>
        <begin position="24"/>
        <end position="294"/>
    </location>
</feature>
<proteinExistence type="predicted"/>
<protein>
    <recommendedName>
        <fullName evidence="5">Cohesin domain-containing protein</fullName>
    </recommendedName>
</protein>
<accession>R4PX31</accession>
<dbReference type="EMBL" id="CP005957">
    <property type="protein sequence ID" value="AGL62312.1"/>
    <property type="molecule type" value="Genomic_DNA"/>
</dbReference>
<keyword evidence="1" id="KW-0812">Transmembrane</keyword>
<evidence type="ECO:0000256" key="1">
    <source>
        <dbReference type="SAM" id="Phobius"/>
    </source>
</evidence>
<feature type="transmembrane region" description="Helical" evidence="1">
    <location>
        <begin position="254"/>
        <end position="274"/>
    </location>
</feature>
<sequence length="294" mass="31767">MKCRLVLASVVGVLIGVSGGTHSVQAVSLKVTPLEYRTTLRTGEKKKGFVDIANPDTVAVTVTFTVQAFRQTDNNGSLQFYDDPHIAKGIQLDLDSVRLGPREVIHLAFLLDGSVLPAGDTYAAIFAASTPSSNGMAQAARVGTLLSIQNGTPAGHEAKVSALAASFFQVGSELTATIDVMNQADPAKYTGYYPKIVVGSVPYGQKTVEGPLVFAGRTRTIDYRQPGNYFGFLLIEASAEGGSKSQVVFAITGYWRWLMPIIAVALIVIALYVYNQRKKHRYRTHKKVTKIPVK</sequence>
<evidence type="ECO:0000256" key="2">
    <source>
        <dbReference type="SAM" id="SignalP"/>
    </source>
</evidence>
<dbReference type="STRING" id="1332188.L336_0609"/>
<evidence type="ECO:0000313" key="3">
    <source>
        <dbReference type="EMBL" id="AGL62312.1"/>
    </source>
</evidence>
<organism evidence="3 4">
    <name type="scientific">Candidatus Saccharimonas aalborgensis</name>
    <dbReference type="NCBI Taxonomy" id="1332188"/>
    <lineage>
        <taxon>Bacteria</taxon>
        <taxon>Candidatus Saccharimonadota</taxon>
        <taxon>Candidatus Saccharimonadia</taxon>
        <taxon>Candidatus Saccharimonadales</taxon>
        <taxon>Candidatus Saccharimonadaceae</taxon>
        <taxon>Candidatus Saccharimonas</taxon>
    </lineage>
</organism>
<keyword evidence="2" id="KW-0732">Signal</keyword>
<evidence type="ECO:0008006" key="5">
    <source>
        <dbReference type="Google" id="ProtNLM"/>
    </source>
</evidence>
<keyword evidence="4" id="KW-1185">Reference proteome</keyword>
<keyword evidence="1" id="KW-1133">Transmembrane helix</keyword>
<feature type="signal peptide" evidence="2">
    <location>
        <begin position="1"/>
        <end position="23"/>
    </location>
</feature>